<reference evidence="2" key="1">
    <citation type="submission" date="2021-04" db="EMBL/GenBank/DDBJ databases">
        <title>Pseudaminobacter soli sp. nov., isolated from paddy soil contaminated by heavy metals.</title>
        <authorList>
            <person name="Zhang K."/>
        </authorList>
    </citation>
    <scope>NUCLEOTIDE SEQUENCE</scope>
    <source>
        <strain evidence="2">19-2017</strain>
    </source>
</reference>
<evidence type="ECO:0000313" key="3">
    <source>
        <dbReference type="Proteomes" id="UP000680348"/>
    </source>
</evidence>
<comment type="caution">
    <text evidence="2">The sequence shown here is derived from an EMBL/GenBank/DDBJ whole genome shotgun (WGS) entry which is preliminary data.</text>
</comment>
<gene>
    <name evidence="2" type="ORF">KEU06_06110</name>
</gene>
<proteinExistence type="predicted"/>
<evidence type="ECO:0000256" key="1">
    <source>
        <dbReference type="SAM" id="SignalP"/>
    </source>
</evidence>
<dbReference type="InterPro" id="IPR011094">
    <property type="entry name" value="Uncharacterised_LppY/LpqO"/>
</dbReference>
<protein>
    <submittedName>
        <fullName evidence="2">DUF1259 domain-containing protein</fullName>
    </submittedName>
</protein>
<accession>A0A942I254</accession>
<dbReference type="Proteomes" id="UP000680348">
    <property type="component" value="Unassembled WGS sequence"/>
</dbReference>
<dbReference type="Pfam" id="PF07485">
    <property type="entry name" value="DUF1529"/>
    <property type="match status" value="2"/>
</dbReference>
<feature type="signal peptide" evidence="1">
    <location>
        <begin position="1"/>
        <end position="22"/>
    </location>
</feature>
<dbReference type="AlphaFoldDB" id="A0A942I254"/>
<keyword evidence="1" id="KW-0732">Signal</keyword>
<feature type="chain" id="PRO_5037059899" evidence="1">
    <location>
        <begin position="23"/>
        <end position="299"/>
    </location>
</feature>
<evidence type="ECO:0000313" key="2">
    <source>
        <dbReference type="EMBL" id="MBS3648198.1"/>
    </source>
</evidence>
<keyword evidence="3" id="KW-1185">Reference proteome</keyword>
<name>A0A942I254_9HYPH</name>
<dbReference type="EMBL" id="JAGWCR010000003">
    <property type="protein sequence ID" value="MBS3648198.1"/>
    <property type="molecule type" value="Genomic_DNA"/>
</dbReference>
<dbReference type="RefSeq" id="WP_188253768.1">
    <property type="nucleotide sequence ID" value="NZ_JABVCF010000003.1"/>
</dbReference>
<sequence>MRAIRLMTATILALAPVLPVHADPNWDAVSQALGKEGAVTDGIYRVGLPRSDLKVQLDGIEIRPALALGSWLAFQPMGDKDAMVMGDLVLTQDEVTPVMTSLIESGVEVTALHNHLLRSEPATMYMHVRGHGDAVGLGRTLHQALAMSGTPIELTTASTSAPAAADKKSDLDTSTIDQALGYQGKLSGVVYQVSIPRADPVQEDGATILPAMGSAIAINFQPTGPGMAATTGDFVLTAGEVNPVMRALRENGIEVTALHNHMLGEQPRLFFMHFWGHDETAKLAKGLHAALGHVAVKKG</sequence>
<organism evidence="2 3">
    <name type="scientific">Pseudaminobacter soli</name>
    <name type="common">ex Zhang et al. 2022</name>
    <dbReference type="NCBI Taxonomy" id="2831468"/>
    <lineage>
        <taxon>Bacteria</taxon>
        <taxon>Pseudomonadati</taxon>
        <taxon>Pseudomonadota</taxon>
        <taxon>Alphaproteobacteria</taxon>
        <taxon>Hyphomicrobiales</taxon>
        <taxon>Phyllobacteriaceae</taxon>
        <taxon>Pseudaminobacter</taxon>
    </lineage>
</organism>